<dbReference type="InterPro" id="IPR052574">
    <property type="entry name" value="CDIRP"/>
</dbReference>
<proteinExistence type="predicted"/>
<dbReference type="InterPro" id="IPR025875">
    <property type="entry name" value="Leu-rich_rpt_4"/>
</dbReference>
<dbReference type="PANTHER" id="PTHR47566:SF1">
    <property type="entry name" value="PROTEIN NUD1"/>
    <property type="match status" value="1"/>
</dbReference>
<protein>
    <submittedName>
        <fullName evidence="4">Leucine-rich repeat domain-containing protein</fullName>
    </submittedName>
</protein>
<accession>A0ABV8WCS6</accession>
<keyword evidence="5" id="KW-1185">Reference proteome</keyword>
<comment type="caution">
    <text evidence="4">The sequence shown here is derived from an EMBL/GenBank/DDBJ whole genome shotgun (WGS) entry which is preliminary data.</text>
</comment>
<dbReference type="RefSeq" id="WP_179002466.1">
    <property type="nucleotide sequence ID" value="NZ_JBHSCO010000009.1"/>
</dbReference>
<keyword evidence="3" id="KW-1133">Transmembrane helix</keyword>
<keyword evidence="3" id="KW-0472">Membrane</keyword>
<feature type="transmembrane region" description="Helical" evidence="3">
    <location>
        <begin position="15"/>
        <end position="33"/>
    </location>
</feature>
<evidence type="ECO:0000313" key="4">
    <source>
        <dbReference type="EMBL" id="MFC4394269.1"/>
    </source>
</evidence>
<dbReference type="PROSITE" id="PS51257">
    <property type="entry name" value="PROKAR_LIPOPROTEIN"/>
    <property type="match status" value="1"/>
</dbReference>
<evidence type="ECO:0000256" key="1">
    <source>
        <dbReference type="ARBA" id="ARBA00022614"/>
    </source>
</evidence>
<sequence>MVKNIFTAQKKANKVLTRIIIFSVLIVISNISYSCLKKNAPPPVYAEIPDVNFKAYLKTIVPLAFTPDGKFISNHPSVTSYNEIMSIRKKNITSLSGIEHFVSLTKLDCLDNHIAVLDISKNKALTNLYCSYNQLTNLDVSKNTNLIKLDCSNNQIKTLDVSKNSNLVELICCCNLITTLKFGENEILRKIYCPYNQLTVLDVTKNKALIELNCKDNPRNTVVIVNPYKLSRLYIDSFTKCNHPSIKAFKDRGGELYGTYSEVINEFICQ</sequence>
<evidence type="ECO:0000256" key="3">
    <source>
        <dbReference type="SAM" id="Phobius"/>
    </source>
</evidence>
<keyword evidence="3" id="KW-0812">Transmembrane</keyword>
<dbReference type="Gene3D" id="3.80.10.10">
    <property type="entry name" value="Ribonuclease Inhibitor"/>
    <property type="match status" value="1"/>
</dbReference>
<dbReference type="Pfam" id="PF12799">
    <property type="entry name" value="LRR_4"/>
    <property type="match status" value="1"/>
</dbReference>
<evidence type="ECO:0000256" key="2">
    <source>
        <dbReference type="ARBA" id="ARBA00022737"/>
    </source>
</evidence>
<dbReference type="InterPro" id="IPR032675">
    <property type="entry name" value="LRR_dom_sf"/>
</dbReference>
<name>A0ABV8WCS6_9FLAO</name>
<dbReference type="PANTHER" id="PTHR47566">
    <property type="match status" value="1"/>
</dbReference>
<dbReference type="EMBL" id="JBHSCO010000009">
    <property type="protein sequence ID" value="MFC4394269.1"/>
    <property type="molecule type" value="Genomic_DNA"/>
</dbReference>
<evidence type="ECO:0000313" key="5">
    <source>
        <dbReference type="Proteomes" id="UP001595719"/>
    </source>
</evidence>
<dbReference type="Proteomes" id="UP001595719">
    <property type="component" value="Unassembled WGS sequence"/>
</dbReference>
<reference evidence="5" key="1">
    <citation type="journal article" date="2019" name="Int. J. Syst. Evol. Microbiol.">
        <title>The Global Catalogue of Microorganisms (GCM) 10K type strain sequencing project: providing services to taxonomists for standard genome sequencing and annotation.</title>
        <authorList>
            <consortium name="The Broad Institute Genomics Platform"/>
            <consortium name="The Broad Institute Genome Sequencing Center for Infectious Disease"/>
            <person name="Wu L."/>
            <person name="Ma J."/>
        </authorList>
    </citation>
    <scope>NUCLEOTIDE SEQUENCE [LARGE SCALE GENOMIC DNA]</scope>
    <source>
        <strain evidence="5">CGMCC 1.15345</strain>
    </source>
</reference>
<keyword evidence="2" id="KW-0677">Repeat</keyword>
<dbReference type="SUPFAM" id="SSF52058">
    <property type="entry name" value="L domain-like"/>
    <property type="match status" value="1"/>
</dbReference>
<organism evidence="4 5">
    <name type="scientific">Flavobacterium quisquiliarum</name>
    <dbReference type="NCBI Taxonomy" id="1834436"/>
    <lineage>
        <taxon>Bacteria</taxon>
        <taxon>Pseudomonadati</taxon>
        <taxon>Bacteroidota</taxon>
        <taxon>Flavobacteriia</taxon>
        <taxon>Flavobacteriales</taxon>
        <taxon>Flavobacteriaceae</taxon>
        <taxon>Flavobacterium</taxon>
    </lineage>
</organism>
<gene>
    <name evidence="4" type="ORF">ACFOY0_24990</name>
</gene>
<keyword evidence="1" id="KW-0433">Leucine-rich repeat</keyword>